<dbReference type="AlphaFoldDB" id="A0A9W4WQX7"/>
<sequence length="283" mass="31962">MSHQSGIRVSQELADVFAKAVSENNLRLIRISIINESLVPNGTKDTAKNWESDFAVVSEFLEEKTPCYIFYRLDSKSSTGDYEWIFMTYVPDISKVRDKMLYASTRATLLKELGDSRFVDSVYGSTAAEFSLDGYQKHKKHKEADAPLTEREKELAEVKSAEANVSYSARKSHAAGISFPMSDEAIQAIQGLLQPDSTNNFVKLFLDTKKETIELDETVNIDIDKLAKSFPTDSPRYAFYLETNDPEDFTKSYILDELHPTTETAPMRFSRPKPPGRKGIVRA</sequence>
<evidence type="ECO:0000256" key="2">
    <source>
        <dbReference type="ARBA" id="ARBA00009557"/>
    </source>
</evidence>
<evidence type="ECO:0000256" key="3">
    <source>
        <dbReference type="ARBA" id="ARBA00022490"/>
    </source>
</evidence>
<evidence type="ECO:0000313" key="10">
    <source>
        <dbReference type="EMBL" id="CAI2172299.1"/>
    </source>
</evidence>
<dbReference type="Gene3D" id="3.40.20.10">
    <property type="entry name" value="Severin"/>
    <property type="match status" value="2"/>
</dbReference>
<evidence type="ECO:0000256" key="6">
    <source>
        <dbReference type="ARBA" id="ARBA00023212"/>
    </source>
</evidence>
<feature type="domain" description="ADF-H" evidence="9">
    <location>
        <begin position="176"/>
        <end position="283"/>
    </location>
</feature>
<dbReference type="Pfam" id="PF00241">
    <property type="entry name" value="Cofilin_ADF"/>
    <property type="match status" value="2"/>
</dbReference>
<dbReference type="SUPFAM" id="SSF55753">
    <property type="entry name" value="Actin depolymerizing proteins"/>
    <property type="match status" value="2"/>
</dbReference>
<feature type="region of interest" description="Disordered" evidence="8">
    <location>
        <begin position="263"/>
        <end position="283"/>
    </location>
</feature>
<dbReference type="PROSITE" id="PS51263">
    <property type="entry name" value="ADF_H"/>
    <property type="match status" value="2"/>
</dbReference>
<comment type="caution">
    <text evidence="10">The sequence shown here is derived from an EMBL/GenBank/DDBJ whole genome shotgun (WGS) entry which is preliminary data.</text>
</comment>
<feature type="compositionally biased region" description="Basic residues" evidence="8">
    <location>
        <begin position="270"/>
        <end position="283"/>
    </location>
</feature>
<keyword evidence="3" id="KW-0963">Cytoplasm</keyword>
<accession>A0A9W4WQX7</accession>
<comment type="subcellular location">
    <subcellularLocation>
        <location evidence="1">Cytoplasm</location>
        <location evidence="1">Cytoskeleton</location>
    </subcellularLocation>
</comment>
<dbReference type="EMBL" id="CAMKVN010000921">
    <property type="protein sequence ID" value="CAI2172299.1"/>
    <property type="molecule type" value="Genomic_DNA"/>
</dbReference>
<dbReference type="InterPro" id="IPR028458">
    <property type="entry name" value="Twinfilin"/>
</dbReference>
<evidence type="ECO:0000256" key="7">
    <source>
        <dbReference type="ARBA" id="ARBA00038532"/>
    </source>
</evidence>
<protein>
    <submittedName>
        <fullName evidence="10">1819_t:CDS:1</fullName>
    </submittedName>
</protein>
<evidence type="ECO:0000256" key="1">
    <source>
        <dbReference type="ARBA" id="ARBA00004245"/>
    </source>
</evidence>
<keyword evidence="6" id="KW-0206">Cytoskeleton</keyword>
<dbReference type="GO" id="GO:0005737">
    <property type="term" value="C:cytoplasm"/>
    <property type="evidence" value="ECO:0007669"/>
    <property type="project" value="TreeGrafter"/>
</dbReference>
<evidence type="ECO:0000256" key="8">
    <source>
        <dbReference type="SAM" id="MobiDB-lite"/>
    </source>
</evidence>
<feature type="domain" description="ADF-H" evidence="9">
    <location>
        <begin position="6"/>
        <end position="140"/>
    </location>
</feature>
<evidence type="ECO:0000256" key="5">
    <source>
        <dbReference type="ARBA" id="ARBA00023203"/>
    </source>
</evidence>
<dbReference type="Proteomes" id="UP001153678">
    <property type="component" value="Unassembled WGS sequence"/>
</dbReference>
<dbReference type="GO" id="GO:0051016">
    <property type="term" value="P:barbed-end actin filament capping"/>
    <property type="evidence" value="ECO:0007669"/>
    <property type="project" value="TreeGrafter"/>
</dbReference>
<dbReference type="InterPro" id="IPR029006">
    <property type="entry name" value="ADF-H/Gelsolin-like_dom_sf"/>
</dbReference>
<evidence type="ECO:0000313" key="11">
    <source>
        <dbReference type="Proteomes" id="UP001153678"/>
    </source>
</evidence>
<dbReference type="GO" id="GO:0030042">
    <property type="term" value="P:actin filament depolymerization"/>
    <property type="evidence" value="ECO:0007669"/>
    <property type="project" value="TreeGrafter"/>
</dbReference>
<dbReference type="SMART" id="SM00102">
    <property type="entry name" value="ADF"/>
    <property type="match status" value="1"/>
</dbReference>
<comment type="subunit">
    <text evidence="7">Interacts with G-actin; ADP-actin form.</text>
</comment>
<name>A0A9W4WQX7_9GLOM</name>
<comment type="similarity">
    <text evidence="2">Belongs to the actin-binding proteins ADF family. Twinfilin subfamily.</text>
</comment>
<dbReference type="GO" id="GO:0051015">
    <property type="term" value="F:actin filament binding"/>
    <property type="evidence" value="ECO:0007669"/>
    <property type="project" value="TreeGrafter"/>
</dbReference>
<dbReference type="PANTHER" id="PTHR13759:SF1">
    <property type="entry name" value="TWINFILIN"/>
    <property type="match status" value="1"/>
</dbReference>
<gene>
    <name evidence="10" type="ORF">FWILDA_LOCUS5510</name>
</gene>
<dbReference type="OrthoDB" id="10006997at2759"/>
<evidence type="ECO:0000259" key="9">
    <source>
        <dbReference type="PROSITE" id="PS51263"/>
    </source>
</evidence>
<dbReference type="CDD" id="cd11285">
    <property type="entry name" value="ADF_Twf-N_like"/>
    <property type="match status" value="1"/>
</dbReference>
<keyword evidence="4" id="KW-0677">Repeat</keyword>
<dbReference type="FunFam" id="3.40.20.10:FF:000042">
    <property type="entry name" value="Actin depolymerizing protein"/>
    <property type="match status" value="1"/>
</dbReference>
<keyword evidence="5" id="KW-0009">Actin-binding</keyword>
<evidence type="ECO:0000256" key="4">
    <source>
        <dbReference type="ARBA" id="ARBA00022737"/>
    </source>
</evidence>
<dbReference type="PANTHER" id="PTHR13759">
    <property type="entry name" value="TWINFILIN"/>
    <property type="match status" value="1"/>
</dbReference>
<keyword evidence="11" id="KW-1185">Reference proteome</keyword>
<dbReference type="GO" id="GO:0003785">
    <property type="term" value="F:actin monomer binding"/>
    <property type="evidence" value="ECO:0007669"/>
    <property type="project" value="TreeGrafter"/>
</dbReference>
<proteinExistence type="inferred from homology"/>
<reference evidence="10" key="1">
    <citation type="submission" date="2022-08" db="EMBL/GenBank/DDBJ databases">
        <authorList>
            <person name="Kallberg Y."/>
            <person name="Tangrot J."/>
            <person name="Rosling A."/>
        </authorList>
    </citation>
    <scope>NUCLEOTIDE SEQUENCE</scope>
    <source>
        <strain evidence="10">Wild A</strain>
    </source>
</reference>
<dbReference type="InterPro" id="IPR002108">
    <property type="entry name" value="ADF-H"/>
</dbReference>
<dbReference type="GO" id="GO:0005884">
    <property type="term" value="C:actin filament"/>
    <property type="evidence" value="ECO:0007669"/>
    <property type="project" value="TreeGrafter"/>
</dbReference>
<organism evidence="10 11">
    <name type="scientific">Funneliformis geosporum</name>
    <dbReference type="NCBI Taxonomy" id="1117311"/>
    <lineage>
        <taxon>Eukaryota</taxon>
        <taxon>Fungi</taxon>
        <taxon>Fungi incertae sedis</taxon>
        <taxon>Mucoromycota</taxon>
        <taxon>Glomeromycotina</taxon>
        <taxon>Glomeromycetes</taxon>
        <taxon>Glomerales</taxon>
        <taxon>Glomeraceae</taxon>
        <taxon>Funneliformis</taxon>
    </lineage>
</organism>